<accession>A0A7X5QZ45</accession>
<evidence type="ECO:0000259" key="1">
    <source>
        <dbReference type="Pfam" id="PF06445"/>
    </source>
</evidence>
<dbReference type="InterPro" id="IPR011256">
    <property type="entry name" value="Reg_factor_effector_dom_sf"/>
</dbReference>
<dbReference type="AlphaFoldDB" id="A0A7X5QZ45"/>
<name>A0A7X5QZ45_9MICO</name>
<dbReference type="EMBL" id="JAAMOX010000001">
    <property type="protein sequence ID" value="NIH52442.1"/>
    <property type="molecule type" value="Genomic_DNA"/>
</dbReference>
<evidence type="ECO:0000313" key="3">
    <source>
        <dbReference type="Proteomes" id="UP000541033"/>
    </source>
</evidence>
<protein>
    <recommendedName>
        <fullName evidence="1">GyrI-like small molecule binding domain-containing protein</fullName>
    </recommendedName>
</protein>
<dbReference type="InterPro" id="IPR029442">
    <property type="entry name" value="GyrI-like"/>
</dbReference>
<dbReference type="RefSeq" id="WP_167146990.1">
    <property type="nucleotide sequence ID" value="NZ_JAAMOX010000001.1"/>
</dbReference>
<comment type="caution">
    <text evidence="2">The sequence shown here is derived from an EMBL/GenBank/DDBJ whole genome shotgun (WGS) entry which is preliminary data.</text>
</comment>
<dbReference type="PIRSF" id="PIRSF031644">
    <property type="entry name" value="UCP031644"/>
    <property type="match status" value="1"/>
</dbReference>
<reference evidence="2 3" key="1">
    <citation type="submission" date="2020-02" db="EMBL/GenBank/DDBJ databases">
        <title>Sequencing the genomes of 1000 actinobacteria strains.</title>
        <authorList>
            <person name="Klenk H.-P."/>
        </authorList>
    </citation>
    <scope>NUCLEOTIDE SEQUENCE [LARGE SCALE GENOMIC DNA]</scope>
    <source>
        <strain evidence="2 3">DSM 27960</strain>
    </source>
</reference>
<dbReference type="Gene3D" id="3.20.80.10">
    <property type="entry name" value="Regulatory factor, effector binding domain"/>
    <property type="match status" value="1"/>
</dbReference>
<keyword evidence="3" id="KW-1185">Reference proteome</keyword>
<dbReference type="Pfam" id="PF06445">
    <property type="entry name" value="GyrI-like"/>
    <property type="match status" value="1"/>
</dbReference>
<dbReference type="Proteomes" id="UP000541033">
    <property type="component" value="Unassembled WGS sequence"/>
</dbReference>
<evidence type="ECO:0000313" key="2">
    <source>
        <dbReference type="EMBL" id="NIH52442.1"/>
    </source>
</evidence>
<gene>
    <name evidence="2" type="ORF">FHX76_000310</name>
</gene>
<organism evidence="2 3">
    <name type="scientific">Lysinibacter cavernae</name>
    <dbReference type="NCBI Taxonomy" id="1640652"/>
    <lineage>
        <taxon>Bacteria</taxon>
        <taxon>Bacillati</taxon>
        <taxon>Actinomycetota</taxon>
        <taxon>Actinomycetes</taxon>
        <taxon>Micrococcales</taxon>
        <taxon>Microbacteriaceae</taxon>
        <taxon>Lysinibacter</taxon>
    </lineage>
</organism>
<proteinExistence type="predicted"/>
<dbReference type="SUPFAM" id="SSF55136">
    <property type="entry name" value="Probable bacterial effector-binding domain"/>
    <property type="match status" value="1"/>
</dbReference>
<dbReference type="InterPro" id="IPR008319">
    <property type="entry name" value="GyrI-like_CCH_Lin2189-like"/>
</dbReference>
<sequence length="209" mass="23128">MSSTPAKIDLKKELKRYFSAPAKDFELVELGPVAYLMIDGEGNPNTAPAYISAVEALYAASFTIKFASKKLLGRDYVVAPLEGLWTADDPASFTKGAKDDWRWTMMIMQPDWITADLAAEGIAAAKAKKKLDALDQLRFETLTEGLCAQILHTGSYDDEAPTLDRLHNEFMPANGLTFNGLHHEVYLGDPRKVAPEKLKTVLRQPVRPS</sequence>
<feature type="domain" description="GyrI-like small molecule binding" evidence="1">
    <location>
        <begin position="24"/>
        <end position="206"/>
    </location>
</feature>